<feature type="non-terminal residue" evidence="1">
    <location>
        <position position="49"/>
    </location>
</feature>
<accession>A0AAD7ZDN4</accession>
<name>A0AAD7ZDN4_DIPPU</name>
<keyword evidence="2" id="KW-1185">Reference proteome</keyword>
<evidence type="ECO:0000313" key="1">
    <source>
        <dbReference type="EMBL" id="KAJ9578571.1"/>
    </source>
</evidence>
<evidence type="ECO:0000313" key="2">
    <source>
        <dbReference type="Proteomes" id="UP001233999"/>
    </source>
</evidence>
<organism evidence="1 2">
    <name type="scientific">Diploptera punctata</name>
    <name type="common">Pacific beetle cockroach</name>
    <dbReference type="NCBI Taxonomy" id="6984"/>
    <lineage>
        <taxon>Eukaryota</taxon>
        <taxon>Metazoa</taxon>
        <taxon>Ecdysozoa</taxon>
        <taxon>Arthropoda</taxon>
        <taxon>Hexapoda</taxon>
        <taxon>Insecta</taxon>
        <taxon>Pterygota</taxon>
        <taxon>Neoptera</taxon>
        <taxon>Polyneoptera</taxon>
        <taxon>Dictyoptera</taxon>
        <taxon>Blattodea</taxon>
        <taxon>Blaberoidea</taxon>
        <taxon>Blaberidae</taxon>
        <taxon>Diplopterinae</taxon>
        <taxon>Diploptera</taxon>
    </lineage>
</organism>
<dbReference type="Proteomes" id="UP001233999">
    <property type="component" value="Unassembled WGS sequence"/>
</dbReference>
<feature type="non-terminal residue" evidence="1">
    <location>
        <position position="1"/>
    </location>
</feature>
<dbReference type="AlphaFoldDB" id="A0AAD7ZDN4"/>
<protein>
    <submittedName>
        <fullName evidence="1">Uncharacterized protein</fullName>
    </submittedName>
</protein>
<reference evidence="1" key="2">
    <citation type="submission" date="2023-05" db="EMBL/GenBank/DDBJ databases">
        <authorList>
            <person name="Fouks B."/>
        </authorList>
    </citation>
    <scope>NUCLEOTIDE SEQUENCE</scope>
    <source>
        <strain evidence="1">Stay&amp;Tobe</strain>
        <tissue evidence="1">Testes</tissue>
    </source>
</reference>
<sequence>NLGDIPSTLMIVKKVNFSMTSLNKLKSSSVLEVEAELLNTMTNHNTVRQ</sequence>
<proteinExistence type="predicted"/>
<gene>
    <name evidence="1" type="ORF">L9F63_005204</name>
</gene>
<reference evidence="1" key="1">
    <citation type="journal article" date="2023" name="IScience">
        <title>Live-bearing cockroach genome reveals convergent evolutionary mechanisms linked to viviparity in insects and beyond.</title>
        <authorList>
            <person name="Fouks B."/>
            <person name="Harrison M.C."/>
            <person name="Mikhailova A.A."/>
            <person name="Marchal E."/>
            <person name="English S."/>
            <person name="Carruthers M."/>
            <person name="Jennings E.C."/>
            <person name="Chiamaka E.L."/>
            <person name="Frigard R.A."/>
            <person name="Pippel M."/>
            <person name="Attardo G.M."/>
            <person name="Benoit J.B."/>
            <person name="Bornberg-Bauer E."/>
            <person name="Tobe S.S."/>
        </authorList>
    </citation>
    <scope>NUCLEOTIDE SEQUENCE</scope>
    <source>
        <strain evidence="1">Stay&amp;Tobe</strain>
    </source>
</reference>
<dbReference type="EMBL" id="JASPKZ010008872">
    <property type="protein sequence ID" value="KAJ9578571.1"/>
    <property type="molecule type" value="Genomic_DNA"/>
</dbReference>
<comment type="caution">
    <text evidence="1">The sequence shown here is derived from an EMBL/GenBank/DDBJ whole genome shotgun (WGS) entry which is preliminary data.</text>
</comment>